<evidence type="ECO:0000313" key="2">
    <source>
        <dbReference type="Proteomes" id="UP000006064"/>
    </source>
</evidence>
<dbReference type="AlphaFoldDB" id="I3ZT20"/>
<dbReference type="RefSeq" id="WP_014788490.1">
    <property type="nucleotide sequence ID" value="NC_018015.1"/>
</dbReference>
<protein>
    <submittedName>
        <fullName evidence="1">Uncharacterized protein</fullName>
    </submittedName>
</protein>
<keyword evidence="2" id="KW-1185">Reference proteome</keyword>
<proteinExistence type="predicted"/>
<dbReference type="KEGG" id="thm:CL1_0648"/>
<dbReference type="GeneID" id="13038340"/>
<dbReference type="HOGENOM" id="CLU_1387637_0_0_2"/>
<evidence type="ECO:0000313" key="1">
    <source>
        <dbReference type="EMBL" id="AFL94854.1"/>
    </source>
</evidence>
<dbReference type="OrthoDB" id="91317at2157"/>
<sequence length="195" mass="22648">MDELEFCVKSLSYPLGMLLEGLERREGEKVKVGRGFIILPKVPFAALCYLTSIALFDALDMVDRKRLNDNYDSIEGFRRKMLGSKLGERLRPYLESPGRYVSPGERLTVNWLEFKRRSERVEPYLEKLRELHERAKSREEFLRGSKFVEELTVDEGLLLSYLAEGELKELANAALGKHKPEFREAVKAYFRALRV</sequence>
<accession>I3ZT20</accession>
<dbReference type="Proteomes" id="UP000006064">
    <property type="component" value="Chromosome"/>
</dbReference>
<name>I3ZT20_THECF</name>
<organism evidence="1 2">
    <name type="scientific">Thermococcus cleftensis (strain DSM 27260 / KACC 17922 / CL1)</name>
    <dbReference type="NCBI Taxonomy" id="163003"/>
    <lineage>
        <taxon>Archaea</taxon>
        <taxon>Methanobacteriati</taxon>
        <taxon>Methanobacteriota</taxon>
        <taxon>Thermococci</taxon>
        <taxon>Thermococcales</taxon>
        <taxon>Thermococcaceae</taxon>
        <taxon>Thermococcus</taxon>
    </lineage>
</organism>
<reference evidence="1 2" key="1">
    <citation type="journal article" date="2012" name="J. Bacteriol.">
        <title>Complete Genome Sequence of the Hyperthermophilic Archaeon Thermococcus sp. Strain CL1, Isolated from a Paralvinella sp. Polychaete Worm Collected from a Hydrothermal Vent.</title>
        <authorList>
            <person name="Jung J.H."/>
            <person name="Holden J.F."/>
            <person name="Seo D.H."/>
            <person name="Park K.H."/>
            <person name="Shin H."/>
            <person name="Ryu S."/>
            <person name="Lee J.H."/>
            <person name="Park C.S."/>
        </authorList>
    </citation>
    <scope>NUCLEOTIDE SEQUENCE [LARGE SCALE GENOMIC DNA]</scope>
    <source>
        <strain evidence="2">DSM 27260 / KACC 17922 / CL1</strain>
    </source>
</reference>
<gene>
    <name evidence="1" type="ORF">CL1_0648</name>
</gene>
<dbReference type="EMBL" id="CP003651">
    <property type="protein sequence ID" value="AFL94854.1"/>
    <property type="molecule type" value="Genomic_DNA"/>
</dbReference>